<accession>A0A1Y2AA47</accession>
<evidence type="ECO:0000256" key="2">
    <source>
        <dbReference type="ARBA" id="ARBA00022723"/>
    </source>
</evidence>
<evidence type="ECO:0000256" key="3">
    <source>
        <dbReference type="ARBA" id="ARBA00022833"/>
    </source>
</evidence>
<dbReference type="PANTHER" id="PTHR28620:SF1">
    <property type="entry name" value="CENP-V_GFA DOMAIN-CONTAINING PROTEIN"/>
    <property type="match status" value="1"/>
</dbReference>
<dbReference type="Pfam" id="PF04828">
    <property type="entry name" value="GFA"/>
    <property type="match status" value="1"/>
</dbReference>
<dbReference type="Proteomes" id="UP000193144">
    <property type="component" value="Unassembled WGS sequence"/>
</dbReference>
<dbReference type="STRING" id="1231657.A0A1Y2AA47"/>
<dbReference type="GO" id="GO:0046872">
    <property type="term" value="F:metal ion binding"/>
    <property type="evidence" value="ECO:0007669"/>
    <property type="project" value="UniProtKB-KW"/>
</dbReference>
<dbReference type="Gene3D" id="2.170.150.70">
    <property type="match status" value="1"/>
</dbReference>
<dbReference type="PROSITE" id="PS51891">
    <property type="entry name" value="CENP_V_GFA"/>
    <property type="match status" value="1"/>
</dbReference>
<dbReference type="OrthoDB" id="2993351at2759"/>
<dbReference type="InterPro" id="IPR052355">
    <property type="entry name" value="CENP-V-like"/>
</dbReference>
<dbReference type="EMBL" id="MCFA01000002">
    <property type="protein sequence ID" value="ORY19433.1"/>
    <property type="molecule type" value="Genomic_DNA"/>
</dbReference>
<organism evidence="5 6">
    <name type="scientific">Clohesyomyces aquaticus</name>
    <dbReference type="NCBI Taxonomy" id="1231657"/>
    <lineage>
        <taxon>Eukaryota</taxon>
        <taxon>Fungi</taxon>
        <taxon>Dikarya</taxon>
        <taxon>Ascomycota</taxon>
        <taxon>Pezizomycotina</taxon>
        <taxon>Dothideomycetes</taxon>
        <taxon>Pleosporomycetidae</taxon>
        <taxon>Pleosporales</taxon>
        <taxon>Lindgomycetaceae</taxon>
        <taxon>Clohesyomyces</taxon>
    </lineage>
</organism>
<feature type="domain" description="CENP-V/GFA" evidence="4">
    <location>
        <begin position="12"/>
        <end position="133"/>
    </location>
</feature>
<name>A0A1Y2AA47_9PLEO</name>
<dbReference type="GO" id="GO:0016846">
    <property type="term" value="F:carbon-sulfur lyase activity"/>
    <property type="evidence" value="ECO:0007669"/>
    <property type="project" value="InterPro"/>
</dbReference>
<keyword evidence="3" id="KW-0862">Zinc</keyword>
<keyword evidence="2" id="KW-0479">Metal-binding</keyword>
<evidence type="ECO:0000259" key="4">
    <source>
        <dbReference type="PROSITE" id="PS51891"/>
    </source>
</evidence>
<keyword evidence="6" id="KW-1185">Reference proteome</keyword>
<evidence type="ECO:0000313" key="5">
    <source>
        <dbReference type="EMBL" id="ORY19433.1"/>
    </source>
</evidence>
<gene>
    <name evidence="5" type="ORF">BCR34DRAFT_552050</name>
</gene>
<evidence type="ECO:0000256" key="1">
    <source>
        <dbReference type="ARBA" id="ARBA00005495"/>
    </source>
</evidence>
<dbReference type="SUPFAM" id="SSF51316">
    <property type="entry name" value="Mss4-like"/>
    <property type="match status" value="1"/>
</dbReference>
<protein>
    <submittedName>
        <fullName evidence="5">Glutathione-dependent formaldehyde-activating GFA</fullName>
    </submittedName>
</protein>
<reference evidence="5 6" key="1">
    <citation type="submission" date="2016-07" db="EMBL/GenBank/DDBJ databases">
        <title>Pervasive Adenine N6-methylation of Active Genes in Fungi.</title>
        <authorList>
            <consortium name="DOE Joint Genome Institute"/>
            <person name="Mondo S.J."/>
            <person name="Dannebaum R.O."/>
            <person name="Kuo R.C."/>
            <person name="Labutti K."/>
            <person name="Haridas S."/>
            <person name="Kuo A."/>
            <person name="Salamov A."/>
            <person name="Ahrendt S.R."/>
            <person name="Lipzen A."/>
            <person name="Sullivan W."/>
            <person name="Andreopoulos W.B."/>
            <person name="Clum A."/>
            <person name="Lindquist E."/>
            <person name="Daum C."/>
            <person name="Ramamoorthy G.K."/>
            <person name="Gryganskyi A."/>
            <person name="Culley D."/>
            <person name="Magnuson J.K."/>
            <person name="James T.Y."/>
            <person name="O'Malley M.A."/>
            <person name="Stajich J.E."/>
            <person name="Spatafora J.W."/>
            <person name="Visel A."/>
            <person name="Grigoriev I.V."/>
        </authorList>
    </citation>
    <scope>NUCLEOTIDE SEQUENCE [LARGE SCALE GENOMIC DNA]</scope>
    <source>
        <strain evidence="5 6">CBS 115471</strain>
    </source>
</reference>
<evidence type="ECO:0000313" key="6">
    <source>
        <dbReference type="Proteomes" id="UP000193144"/>
    </source>
</evidence>
<dbReference type="InterPro" id="IPR011057">
    <property type="entry name" value="Mss4-like_sf"/>
</dbReference>
<sequence>MATEAPKPSETYAGSCHCGGVSYKVTHSPPLSDPSATVSNCNCSICSRNGYLLIYVPDAQLSFEKGAWEDLTKYTFAPKHRIAHYFCPKCGTSCFAKSTTEEFYPDYTAVNVRTFQDVDFKSLNLKDVDGKNH</sequence>
<comment type="similarity">
    <text evidence="1">Belongs to the Gfa family.</text>
</comment>
<proteinExistence type="inferred from homology"/>
<dbReference type="InterPro" id="IPR006913">
    <property type="entry name" value="CENP-V/GFA"/>
</dbReference>
<dbReference type="PANTHER" id="PTHR28620">
    <property type="entry name" value="CENTROMERE PROTEIN V"/>
    <property type="match status" value="1"/>
</dbReference>
<dbReference type="AlphaFoldDB" id="A0A1Y2AA47"/>
<comment type="caution">
    <text evidence="5">The sequence shown here is derived from an EMBL/GenBank/DDBJ whole genome shotgun (WGS) entry which is preliminary data.</text>
</comment>